<evidence type="ECO:0000313" key="3">
    <source>
        <dbReference type="Proteomes" id="UP000655410"/>
    </source>
</evidence>
<feature type="signal peptide" evidence="1">
    <location>
        <begin position="1"/>
        <end position="27"/>
    </location>
</feature>
<organism evidence="2 3">
    <name type="scientific">Nocardioides phosphati</name>
    <dbReference type="NCBI Taxonomy" id="1867775"/>
    <lineage>
        <taxon>Bacteria</taxon>
        <taxon>Bacillati</taxon>
        <taxon>Actinomycetota</taxon>
        <taxon>Actinomycetes</taxon>
        <taxon>Propionibacteriales</taxon>
        <taxon>Nocardioidaceae</taxon>
        <taxon>Nocardioides</taxon>
    </lineage>
</organism>
<name>A0ABQ2N8D8_9ACTN</name>
<evidence type="ECO:0000313" key="2">
    <source>
        <dbReference type="EMBL" id="GGO87579.1"/>
    </source>
</evidence>
<dbReference type="Proteomes" id="UP000655410">
    <property type="component" value="Unassembled WGS sequence"/>
</dbReference>
<accession>A0ABQ2N8D8</accession>
<sequence length="249" mass="26767">MKLRLTSAITAALVLVAPLVASSPADANVAFSQNVRLVGQKPVSGRYTTTYTDWAQIRGTYTTNVVSSATLSTKLDAYKVADGMAKYDYYYLDADVLVTNHSGDTHVGTVKFRLSTSNATVVDVGDNKNVYASSSSCVSMSVGLSASLGVISAGSSLGSVRMCGQDPSFTRTTSNGYAYLTAHIMPKINHLTIHRVVKVLRGQRPVFNLRVAVPVDRCNERGFIRGNATCVDYTNVWAHKYYTVGTSGL</sequence>
<dbReference type="EMBL" id="BMNI01000002">
    <property type="protein sequence ID" value="GGO87579.1"/>
    <property type="molecule type" value="Genomic_DNA"/>
</dbReference>
<reference evidence="3" key="1">
    <citation type="journal article" date="2019" name="Int. J. Syst. Evol. Microbiol.">
        <title>The Global Catalogue of Microorganisms (GCM) 10K type strain sequencing project: providing services to taxonomists for standard genome sequencing and annotation.</title>
        <authorList>
            <consortium name="The Broad Institute Genomics Platform"/>
            <consortium name="The Broad Institute Genome Sequencing Center for Infectious Disease"/>
            <person name="Wu L."/>
            <person name="Ma J."/>
        </authorList>
    </citation>
    <scope>NUCLEOTIDE SEQUENCE [LARGE SCALE GENOMIC DNA]</scope>
    <source>
        <strain evidence="3">CGMCC 4.7371</strain>
    </source>
</reference>
<proteinExistence type="predicted"/>
<feature type="chain" id="PRO_5045079035" evidence="1">
    <location>
        <begin position="28"/>
        <end position="249"/>
    </location>
</feature>
<comment type="caution">
    <text evidence="2">The sequence shown here is derived from an EMBL/GenBank/DDBJ whole genome shotgun (WGS) entry which is preliminary data.</text>
</comment>
<keyword evidence="1" id="KW-0732">Signal</keyword>
<keyword evidence="3" id="KW-1185">Reference proteome</keyword>
<dbReference type="RefSeq" id="WP_188783145.1">
    <property type="nucleotide sequence ID" value="NZ_BMNI01000002.1"/>
</dbReference>
<protein>
    <submittedName>
        <fullName evidence="2">Uncharacterized protein</fullName>
    </submittedName>
</protein>
<gene>
    <name evidence="2" type="ORF">GCM10011584_12550</name>
</gene>
<evidence type="ECO:0000256" key="1">
    <source>
        <dbReference type="SAM" id="SignalP"/>
    </source>
</evidence>